<keyword evidence="10" id="KW-1185">Reference proteome</keyword>
<feature type="transmembrane region" description="Helical" evidence="8">
    <location>
        <begin position="12"/>
        <end position="33"/>
    </location>
</feature>
<evidence type="ECO:0000256" key="2">
    <source>
        <dbReference type="ARBA" id="ARBA00005658"/>
    </source>
</evidence>
<dbReference type="HOGENOM" id="CLU_010118_5_0_6"/>
<sequence>MREHSLVTLVKNPVFSVSAAVIGVLSLLGILLPGPFAATADRLYRLVSINFDWLYLLAVFGFVVFLVGLALSPWGRVRLGQPDDRPEFGFFAWIGMLFSAGFGIGLVFWGVAEPLSHFVLPPLGGAEPQTEAAGRLAMGYAFFHWGVSQWAIFGLVGLVIAYFEFHRREDGRISTALHPLTGHGPRLRDSVDILAIIATVLGMATSLGMGVLQTNGGLHTLFGVPNTPHVHLLIVVTLAVVYLGFTLTRLGTGIQYLSILNLSLVLGLLVAVFLLGPTLYIVKTFFLGLWDYAHHFLTYSLRLGPGEGDGWTRQWTLFYWAWIIAWSPFVGAFVARVSRGRTIREYVAAVLTVPPMIACFWFAVFGGTALYRDLEQNAGLAGSVSDDVSASLFQLLETLPLGTLLSWVALLLVVTFLITSAAAASYILGSMSSGGRLSPPTPVRVVWTFLVSAIAAALLFAGGLGALQTASLVAAVPFSIIMVLMGVALIQALRSDSTPPN</sequence>
<evidence type="ECO:0000256" key="5">
    <source>
        <dbReference type="ARBA" id="ARBA00022692"/>
    </source>
</evidence>
<dbReference type="OrthoDB" id="9775735at2"/>
<evidence type="ECO:0000256" key="6">
    <source>
        <dbReference type="ARBA" id="ARBA00022989"/>
    </source>
</evidence>
<proteinExistence type="inferred from homology"/>
<dbReference type="AlphaFoldDB" id="W8L3L1"/>
<evidence type="ECO:0000256" key="1">
    <source>
        <dbReference type="ARBA" id="ARBA00004651"/>
    </source>
</evidence>
<keyword evidence="4" id="KW-1003">Cell membrane</keyword>
<keyword evidence="3" id="KW-0813">Transport</keyword>
<dbReference type="Proteomes" id="UP000019442">
    <property type="component" value="Chromosome"/>
</dbReference>
<evidence type="ECO:0000256" key="4">
    <source>
        <dbReference type="ARBA" id="ARBA00022475"/>
    </source>
</evidence>
<feature type="transmembrane region" description="Helical" evidence="8">
    <location>
        <begin position="142"/>
        <end position="163"/>
    </location>
</feature>
<feature type="transmembrane region" description="Helical" evidence="8">
    <location>
        <begin position="91"/>
        <end position="112"/>
    </location>
</feature>
<dbReference type="PANTHER" id="PTHR30047:SF7">
    <property type="entry name" value="HIGH-AFFINITY CHOLINE TRANSPORT PROTEIN"/>
    <property type="match status" value="1"/>
</dbReference>
<feature type="transmembrane region" description="Helical" evidence="8">
    <location>
        <begin position="445"/>
        <end position="466"/>
    </location>
</feature>
<comment type="subcellular location">
    <subcellularLocation>
        <location evidence="1">Cell membrane</location>
        <topology evidence="1">Multi-pass membrane protein</topology>
    </subcellularLocation>
</comment>
<dbReference type="KEGG" id="hhc:M911_04195"/>
<dbReference type="PATRIC" id="fig|1354791.3.peg.1234"/>
<feature type="transmembrane region" description="Helical" evidence="8">
    <location>
        <begin position="317"/>
        <end position="335"/>
    </location>
</feature>
<gene>
    <name evidence="9" type="ORF">M911_04195</name>
</gene>
<comment type="similarity">
    <text evidence="2">Belongs to the BCCT transporter (TC 2.A.15) family.</text>
</comment>
<dbReference type="RefSeq" id="WP_025280883.1">
    <property type="nucleotide sequence ID" value="NZ_CP007268.1"/>
</dbReference>
<evidence type="ECO:0000256" key="8">
    <source>
        <dbReference type="SAM" id="Phobius"/>
    </source>
</evidence>
<evidence type="ECO:0000313" key="10">
    <source>
        <dbReference type="Proteomes" id="UP000019442"/>
    </source>
</evidence>
<evidence type="ECO:0000313" key="9">
    <source>
        <dbReference type="EMBL" id="AHK78520.1"/>
    </source>
</evidence>
<evidence type="ECO:0000256" key="7">
    <source>
        <dbReference type="ARBA" id="ARBA00023136"/>
    </source>
</evidence>
<feature type="transmembrane region" description="Helical" evidence="8">
    <location>
        <begin position="262"/>
        <end position="282"/>
    </location>
</feature>
<dbReference type="NCBIfam" id="TIGR00842">
    <property type="entry name" value="bcct"/>
    <property type="match status" value="1"/>
</dbReference>
<dbReference type="Pfam" id="PF02028">
    <property type="entry name" value="BCCT"/>
    <property type="match status" value="1"/>
</dbReference>
<feature type="transmembrane region" description="Helical" evidence="8">
    <location>
        <begin position="232"/>
        <end position="250"/>
    </location>
</feature>
<reference evidence="9 10" key="1">
    <citation type="journal article" date="2014" name="J Genomics">
        <title>Draft Genome Sequence of the Extremely Halophilic Phototrophic Purple Sulfur Bacterium Halorhodospira halochloris.</title>
        <authorList>
            <person name="Singh K.S."/>
            <person name="Kirksey J."/>
            <person name="Hoff W.D."/>
            <person name="Deole R."/>
        </authorList>
    </citation>
    <scope>NUCLEOTIDE SEQUENCE [LARGE SCALE GENOMIC DNA]</scope>
    <source>
        <strain evidence="9 10">A</strain>
    </source>
</reference>
<keyword evidence="6 8" id="KW-1133">Transmembrane helix</keyword>
<dbReference type="GO" id="GO:0022857">
    <property type="term" value="F:transmembrane transporter activity"/>
    <property type="evidence" value="ECO:0007669"/>
    <property type="project" value="InterPro"/>
</dbReference>
<accession>W8L3L1</accession>
<feature type="transmembrane region" description="Helical" evidence="8">
    <location>
        <begin position="53"/>
        <end position="71"/>
    </location>
</feature>
<feature type="transmembrane region" description="Helical" evidence="8">
    <location>
        <begin position="347"/>
        <end position="371"/>
    </location>
</feature>
<name>W8L3L1_9GAMM</name>
<feature type="transmembrane region" description="Helical" evidence="8">
    <location>
        <begin position="404"/>
        <end position="424"/>
    </location>
</feature>
<dbReference type="InterPro" id="IPR000060">
    <property type="entry name" value="BCCT_transptr"/>
</dbReference>
<dbReference type="EMBL" id="CP007268">
    <property type="protein sequence ID" value="AHK78520.1"/>
    <property type="molecule type" value="Genomic_DNA"/>
</dbReference>
<reference evidence="10" key="2">
    <citation type="submission" date="2014-02" db="EMBL/GenBank/DDBJ databases">
        <title>Draft Genome Sequence of extremely halophilic bacteria Halorhodospira halochloris.</title>
        <authorList>
            <person name="Singh K.S."/>
        </authorList>
    </citation>
    <scope>NUCLEOTIDE SEQUENCE [LARGE SCALE GENOMIC DNA]</scope>
    <source>
        <strain evidence="10">A</strain>
    </source>
</reference>
<feature type="transmembrane region" description="Helical" evidence="8">
    <location>
        <begin position="472"/>
        <end position="493"/>
    </location>
</feature>
<feature type="transmembrane region" description="Helical" evidence="8">
    <location>
        <begin position="193"/>
        <end position="212"/>
    </location>
</feature>
<evidence type="ECO:0000256" key="3">
    <source>
        <dbReference type="ARBA" id="ARBA00022448"/>
    </source>
</evidence>
<organism evidence="9 10">
    <name type="scientific">Ectothiorhodospira haloalkaliphila</name>
    <dbReference type="NCBI Taxonomy" id="421628"/>
    <lineage>
        <taxon>Bacteria</taxon>
        <taxon>Pseudomonadati</taxon>
        <taxon>Pseudomonadota</taxon>
        <taxon>Gammaproteobacteria</taxon>
        <taxon>Chromatiales</taxon>
        <taxon>Ectothiorhodospiraceae</taxon>
        <taxon>Ectothiorhodospira</taxon>
    </lineage>
</organism>
<dbReference type="PANTHER" id="PTHR30047">
    <property type="entry name" value="HIGH-AFFINITY CHOLINE TRANSPORT PROTEIN-RELATED"/>
    <property type="match status" value="1"/>
</dbReference>
<keyword evidence="7 8" id="KW-0472">Membrane</keyword>
<protein>
    <submittedName>
        <fullName evidence="9">Glycine/betaine ABC transporter permease</fullName>
    </submittedName>
</protein>
<dbReference type="GO" id="GO:0005886">
    <property type="term" value="C:plasma membrane"/>
    <property type="evidence" value="ECO:0007669"/>
    <property type="project" value="UniProtKB-SubCell"/>
</dbReference>
<keyword evidence="5 8" id="KW-0812">Transmembrane</keyword>